<evidence type="ECO:0000313" key="3">
    <source>
        <dbReference type="Proteomes" id="UP000027265"/>
    </source>
</evidence>
<feature type="region of interest" description="Disordered" evidence="1">
    <location>
        <begin position="545"/>
        <end position="604"/>
    </location>
</feature>
<dbReference type="InParanoid" id="A0A067Q8S9"/>
<sequence>MYNNIPDPGGSNGVNDPNLAANMQFFATTQTQATQAMNAGSMMGQMGPPSMLPPQMPFFPPQPQGNGSTSWSQPQPQNHLAGMNGMTGGNPGMMNPAMQQQQLQLQAQQFQMQQAMPLYSLMMNEVMKLNMNATPVGSFTNDEDLLVQVLRASASNSQTYKQAIESLQGMNNHSAHMWKDYYLDNKHRLDEIITQPVDCSKLPPNNSSQARAPSRAQSSSSLASSSKLGIVQAKPHHRLNEVQKRTVRKPSFSSSPPPESSSRTTQSSSPNRNLQRRRRKEESSSRQKSQKSQASFRTLSGRLVNPSGESTSGNQWKGPWSLPEPPPRSPSPPANIAPARSGKEGHHAYTDEDKDFFIKTVSWEAKLDPNVSRKAILEKLTSKAPHHSYQSWNSYWRRDDDLADKILAARRGDESDDESDSGSESDQTSAGSAGSARSSGSPSNSSESDSGSDSDRELNSEEEHAKDLKKIGAHGDSYGKAEMRVIARFIASYDNWDGTTNKIRWGKFLEDHKTDRSAKSLAEYYRRAGTDIDRLVEKIKTRWEKRKQPIDSQLGRPSWAQGKSSEAAAALKRKLEHGEDDPSKAGEKRQKAEGSPNISSSRSP</sequence>
<feature type="compositionally biased region" description="Low complexity" evidence="1">
    <location>
        <begin position="207"/>
        <end position="226"/>
    </location>
</feature>
<proteinExistence type="predicted"/>
<feature type="compositionally biased region" description="Low complexity" evidence="1">
    <location>
        <begin position="250"/>
        <end position="270"/>
    </location>
</feature>
<dbReference type="Proteomes" id="UP000027265">
    <property type="component" value="Unassembled WGS sequence"/>
</dbReference>
<feature type="region of interest" description="Disordered" evidence="1">
    <location>
        <begin position="411"/>
        <end position="471"/>
    </location>
</feature>
<evidence type="ECO:0000313" key="2">
    <source>
        <dbReference type="EMBL" id="KDQ63423.1"/>
    </source>
</evidence>
<gene>
    <name evidence="2" type="ORF">JAAARDRAFT_53646</name>
</gene>
<keyword evidence="3" id="KW-1185">Reference proteome</keyword>
<feature type="compositionally biased region" description="Basic and acidic residues" evidence="1">
    <location>
        <begin position="453"/>
        <end position="470"/>
    </location>
</feature>
<feature type="compositionally biased region" description="Low complexity" evidence="1">
    <location>
        <begin position="424"/>
        <end position="451"/>
    </location>
</feature>
<feature type="compositionally biased region" description="Acidic residues" evidence="1">
    <location>
        <begin position="414"/>
        <end position="423"/>
    </location>
</feature>
<name>A0A067Q8S9_9AGAM</name>
<feature type="region of interest" description="Disordered" evidence="1">
    <location>
        <begin position="197"/>
        <end position="348"/>
    </location>
</feature>
<protein>
    <submittedName>
        <fullName evidence="2">Uncharacterized protein</fullName>
    </submittedName>
</protein>
<dbReference type="OrthoDB" id="3194584at2759"/>
<accession>A0A067Q8S9</accession>
<dbReference type="AlphaFoldDB" id="A0A067Q8S9"/>
<dbReference type="STRING" id="933084.A0A067Q8S9"/>
<feature type="compositionally biased region" description="Pro residues" evidence="1">
    <location>
        <begin position="322"/>
        <end position="335"/>
    </location>
</feature>
<evidence type="ECO:0000256" key="1">
    <source>
        <dbReference type="SAM" id="MobiDB-lite"/>
    </source>
</evidence>
<dbReference type="EMBL" id="KL197710">
    <property type="protein sequence ID" value="KDQ63423.1"/>
    <property type="molecule type" value="Genomic_DNA"/>
</dbReference>
<reference evidence="3" key="1">
    <citation type="journal article" date="2014" name="Proc. Natl. Acad. Sci. U.S.A.">
        <title>Extensive sampling of basidiomycete genomes demonstrates inadequacy of the white-rot/brown-rot paradigm for wood decay fungi.</title>
        <authorList>
            <person name="Riley R."/>
            <person name="Salamov A.A."/>
            <person name="Brown D.W."/>
            <person name="Nagy L.G."/>
            <person name="Floudas D."/>
            <person name="Held B.W."/>
            <person name="Levasseur A."/>
            <person name="Lombard V."/>
            <person name="Morin E."/>
            <person name="Otillar R."/>
            <person name="Lindquist E.A."/>
            <person name="Sun H."/>
            <person name="LaButti K.M."/>
            <person name="Schmutz J."/>
            <person name="Jabbour D."/>
            <person name="Luo H."/>
            <person name="Baker S.E."/>
            <person name="Pisabarro A.G."/>
            <person name="Walton J.D."/>
            <person name="Blanchette R.A."/>
            <person name="Henrissat B."/>
            <person name="Martin F."/>
            <person name="Cullen D."/>
            <person name="Hibbett D.S."/>
            <person name="Grigoriev I.V."/>
        </authorList>
    </citation>
    <scope>NUCLEOTIDE SEQUENCE [LARGE SCALE GENOMIC DNA]</scope>
    <source>
        <strain evidence="3">MUCL 33604</strain>
    </source>
</reference>
<feature type="compositionally biased region" description="Basic and acidic residues" evidence="1">
    <location>
        <begin position="576"/>
        <end position="592"/>
    </location>
</feature>
<organism evidence="2 3">
    <name type="scientific">Jaapia argillacea MUCL 33604</name>
    <dbReference type="NCBI Taxonomy" id="933084"/>
    <lineage>
        <taxon>Eukaryota</taxon>
        <taxon>Fungi</taxon>
        <taxon>Dikarya</taxon>
        <taxon>Basidiomycota</taxon>
        <taxon>Agaricomycotina</taxon>
        <taxon>Agaricomycetes</taxon>
        <taxon>Agaricomycetidae</taxon>
        <taxon>Jaapiales</taxon>
        <taxon>Jaapiaceae</taxon>
        <taxon>Jaapia</taxon>
    </lineage>
</organism>
<dbReference type="HOGENOM" id="CLU_031643_0_0_1"/>